<dbReference type="Gene3D" id="3.40.50.2000">
    <property type="entry name" value="Glycogen Phosphorylase B"/>
    <property type="match status" value="2"/>
</dbReference>
<reference evidence="1" key="1">
    <citation type="submission" date="2020-05" db="EMBL/GenBank/DDBJ databases">
        <authorList>
            <person name="Chiriac C."/>
            <person name="Salcher M."/>
            <person name="Ghai R."/>
            <person name="Kavagutti S V."/>
        </authorList>
    </citation>
    <scope>NUCLEOTIDE SEQUENCE</scope>
</reference>
<accession>A0A6J6ZQF6</accession>
<protein>
    <submittedName>
        <fullName evidence="1">Unannotated protein</fullName>
    </submittedName>
</protein>
<organism evidence="1">
    <name type="scientific">freshwater metagenome</name>
    <dbReference type="NCBI Taxonomy" id="449393"/>
    <lineage>
        <taxon>unclassified sequences</taxon>
        <taxon>metagenomes</taxon>
        <taxon>ecological metagenomes</taxon>
    </lineage>
</organism>
<name>A0A6J6ZQF6_9ZZZZ</name>
<dbReference type="AlphaFoldDB" id="A0A6J6ZQF6"/>
<gene>
    <name evidence="1" type="ORF">UFOPK3167_00413</name>
</gene>
<proteinExistence type="predicted"/>
<dbReference type="EMBL" id="CAFABF010000011">
    <property type="protein sequence ID" value="CAB4823084.1"/>
    <property type="molecule type" value="Genomic_DNA"/>
</dbReference>
<sequence>MMYEDSKSTYAESYFLPLVEGQQEFASTILFIRITERILGHPIVVSHRNDYTEILNAPIGKISFLGALTIGRKVRNFLRDSKDVDRIVINRGIYPIWYAVVIQIMARDRFSFIYDSDGLAADEAYEYRRGLKSIPIYMISRMAEFMLVARAQLVLTRSELTKTILQSRVPISKKRKFAILNNGCVTKKYLQVTYEGRIALRKSLKMGLSDLILVYLGSFGKQYEFEEMLNLFRNIELENISKKLLILVPASEVVSVEKLILDFGIAPEVFSVRNVAHSETPKMLSAADIGFSLRKESFSMAHVKPLKTREYLFSGLCTIYSDTTGDLNSLPSNLGFTLNSADKERNRGLENWVHEVLENRETRFNEARSYAFEHLSIESDIKILNTSIHKVLDSPDEQ</sequence>
<evidence type="ECO:0000313" key="1">
    <source>
        <dbReference type="EMBL" id="CAB4823084.1"/>
    </source>
</evidence>
<dbReference type="SUPFAM" id="SSF53756">
    <property type="entry name" value="UDP-Glycosyltransferase/glycogen phosphorylase"/>
    <property type="match status" value="1"/>
</dbReference>